<feature type="non-terminal residue" evidence="2">
    <location>
        <position position="1"/>
    </location>
</feature>
<dbReference type="AlphaFoldDB" id="X6MX04"/>
<dbReference type="GO" id="GO:0008312">
    <property type="term" value="F:7S RNA binding"/>
    <property type="evidence" value="ECO:0007669"/>
    <property type="project" value="InterPro"/>
</dbReference>
<name>X6MX04_RETFI</name>
<evidence type="ECO:0000313" key="3">
    <source>
        <dbReference type="Proteomes" id="UP000023152"/>
    </source>
</evidence>
<gene>
    <name evidence="2" type="ORF">RFI_19110</name>
</gene>
<comment type="caution">
    <text evidence="2">The sequence shown here is derived from an EMBL/GenBank/DDBJ whole genome shotgun (WGS) entry which is preliminary data.</text>
</comment>
<feature type="compositionally biased region" description="Basic and acidic residues" evidence="1">
    <location>
        <begin position="386"/>
        <end position="404"/>
    </location>
</feature>
<organism evidence="2 3">
    <name type="scientific">Reticulomyxa filosa</name>
    <dbReference type="NCBI Taxonomy" id="46433"/>
    <lineage>
        <taxon>Eukaryota</taxon>
        <taxon>Sar</taxon>
        <taxon>Rhizaria</taxon>
        <taxon>Retaria</taxon>
        <taxon>Foraminifera</taxon>
        <taxon>Monothalamids</taxon>
        <taxon>Reticulomyxidae</taxon>
        <taxon>Reticulomyxa</taxon>
    </lineage>
</organism>
<keyword evidence="3" id="KW-1185">Reference proteome</keyword>
<dbReference type="GO" id="GO:0005047">
    <property type="term" value="F:signal recognition particle binding"/>
    <property type="evidence" value="ECO:0007669"/>
    <property type="project" value="InterPro"/>
</dbReference>
<feature type="region of interest" description="Disordered" evidence="1">
    <location>
        <begin position="373"/>
        <end position="412"/>
    </location>
</feature>
<protein>
    <recommendedName>
        <fullName evidence="4">Signal recognition particle subunit SRP68</fullName>
    </recommendedName>
</protein>
<dbReference type="GO" id="GO:0005786">
    <property type="term" value="C:signal recognition particle, endoplasmic reticulum targeting"/>
    <property type="evidence" value="ECO:0007669"/>
    <property type="project" value="InterPro"/>
</dbReference>
<feature type="region of interest" description="Disordered" evidence="1">
    <location>
        <begin position="169"/>
        <end position="200"/>
    </location>
</feature>
<evidence type="ECO:0000256" key="1">
    <source>
        <dbReference type="SAM" id="MobiDB-lite"/>
    </source>
</evidence>
<feature type="compositionally biased region" description="Basic and acidic residues" evidence="1">
    <location>
        <begin position="169"/>
        <end position="187"/>
    </location>
</feature>
<feature type="region of interest" description="Disordered" evidence="1">
    <location>
        <begin position="1"/>
        <end position="22"/>
    </location>
</feature>
<evidence type="ECO:0000313" key="2">
    <source>
        <dbReference type="EMBL" id="ETO18171.1"/>
    </source>
</evidence>
<dbReference type="EMBL" id="ASPP01015364">
    <property type="protein sequence ID" value="ETO18171.1"/>
    <property type="molecule type" value="Genomic_DNA"/>
</dbReference>
<dbReference type="InterPro" id="IPR026258">
    <property type="entry name" value="SRP68"/>
</dbReference>
<accession>X6MX04</accession>
<reference evidence="2 3" key="1">
    <citation type="journal article" date="2013" name="Curr. Biol.">
        <title>The Genome of the Foraminiferan Reticulomyxa filosa.</title>
        <authorList>
            <person name="Glockner G."/>
            <person name="Hulsmann N."/>
            <person name="Schleicher M."/>
            <person name="Noegel A.A."/>
            <person name="Eichinger L."/>
            <person name="Gallinger C."/>
            <person name="Pawlowski J."/>
            <person name="Sierra R."/>
            <person name="Euteneuer U."/>
            <person name="Pillet L."/>
            <person name="Moustafa A."/>
            <person name="Platzer M."/>
            <person name="Groth M."/>
            <person name="Szafranski K."/>
            <person name="Schliwa M."/>
        </authorList>
    </citation>
    <scope>NUCLEOTIDE SEQUENCE [LARGE SCALE GENOMIC DNA]</scope>
</reference>
<proteinExistence type="predicted"/>
<dbReference type="GO" id="GO:0030942">
    <property type="term" value="F:endoplasmic reticulum signal peptide binding"/>
    <property type="evidence" value="ECO:0007669"/>
    <property type="project" value="InterPro"/>
</dbReference>
<sequence>NNNNNNNNKILKRRRKKQQQKDQTDIESVVVFDNTTIAIAKYPVIDQFVPQYRHQLQQWNKLSGEKTGRYGYSKRYRLYFKMVRALEHCLKWVTQELDKYASGISDAVKPLRVAQQYLNFQLARVTLVRLQDWQRDQIVSQKKKKKRGGGKYSFIHITYMCYIHTNDKKDEERNSTDNSKDEKKIETHANSNGKKTKAKITSKQKNTLFHDLALMCEEQIKQIDILYESGSATKHAEFEKELDSLRQSYEIQRRYYIGRIYYANGDFHNSNLVFETLQTDCQQYLQEHSSQNATDNPFKPNGMSGLECHPLSKFLNIFSGLNLYLKNVEKAKTSLESWEIEDFGLTLYPLVPKPVIFDLAWNHIEYDVDENDAASHDNKKHRHHRHDTEEEHPAETKEQEEQQSRKKWFGIF</sequence>
<dbReference type="GO" id="GO:0006614">
    <property type="term" value="P:SRP-dependent cotranslational protein targeting to membrane"/>
    <property type="evidence" value="ECO:0007669"/>
    <property type="project" value="InterPro"/>
</dbReference>
<evidence type="ECO:0008006" key="4">
    <source>
        <dbReference type="Google" id="ProtNLM"/>
    </source>
</evidence>
<dbReference type="Pfam" id="PF16969">
    <property type="entry name" value="SRP68"/>
    <property type="match status" value="1"/>
</dbReference>
<dbReference type="Proteomes" id="UP000023152">
    <property type="component" value="Unassembled WGS sequence"/>
</dbReference>